<accession>A0A9X1MHN9</accession>
<dbReference type="RefSeq" id="WP_227897827.1">
    <property type="nucleotide sequence ID" value="NZ_CP099467.1"/>
</dbReference>
<protein>
    <submittedName>
        <fullName evidence="1">Uncharacterized protein</fullName>
    </submittedName>
</protein>
<sequence length="290" mass="31647">MTLLHVPNGYRLAPGITPGVFLPRFAAAMNPVRDGLDADTFIDLAVDSIDRADVNLKPRPAAPMDDAFGKWTAEQADMSRNLVWFDPHSLDVRIGLDTVTGRHHILPATDCLAYLEVLEAMPEIEMYGYQAIIEFIPEGVTDEEWGERAEALTRLLPRGSSAGMDLWTLRGPGDARTAQIVTALQIDGELLASFNPPSLRARAHRQAAEIFARWLHERHGYEMMSAVISAAGMALPALQEAVESRLAPLSADLLRAGTGKTLFDGLSREEWNVLCGRDYDASAAADLAGL</sequence>
<keyword evidence="2" id="KW-1185">Reference proteome</keyword>
<dbReference type="EMBL" id="JAJFZV010000020">
    <property type="protein sequence ID" value="MCC3299806.1"/>
    <property type="molecule type" value="Genomic_DNA"/>
</dbReference>
<proteinExistence type="predicted"/>
<dbReference type="Proteomes" id="UP001139158">
    <property type="component" value="Unassembled WGS sequence"/>
</dbReference>
<evidence type="ECO:0000313" key="1">
    <source>
        <dbReference type="EMBL" id="MCC3299806.1"/>
    </source>
</evidence>
<reference evidence="1" key="1">
    <citation type="submission" date="2021-10" db="EMBL/GenBank/DDBJ databases">
        <title>Novel species in genus Arthrobacter.</title>
        <authorList>
            <person name="Liu Y."/>
        </authorList>
    </citation>
    <scope>NUCLEOTIDE SEQUENCE</scope>
    <source>
        <strain evidence="1">Zg-Y453</strain>
    </source>
</reference>
<evidence type="ECO:0000313" key="2">
    <source>
        <dbReference type="Proteomes" id="UP001139158"/>
    </source>
</evidence>
<dbReference type="AlphaFoldDB" id="A0A9X1MHN9"/>
<organism evidence="1 2">
    <name type="scientific">Arthrobacter caoxuetaonis</name>
    <dbReference type="NCBI Taxonomy" id="2886935"/>
    <lineage>
        <taxon>Bacteria</taxon>
        <taxon>Bacillati</taxon>
        <taxon>Actinomycetota</taxon>
        <taxon>Actinomycetes</taxon>
        <taxon>Micrococcales</taxon>
        <taxon>Micrococcaceae</taxon>
        <taxon>Arthrobacter</taxon>
    </lineage>
</organism>
<comment type="caution">
    <text evidence="1">The sequence shown here is derived from an EMBL/GenBank/DDBJ whole genome shotgun (WGS) entry which is preliminary data.</text>
</comment>
<gene>
    <name evidence="1" type="ORF">LJ757_18770</name>
</gene>
<name>A0A9X1MHN9_9MICC</name>